<dbReference type="UniPathway" id="UPA00109">
    <property type="reaction ID" value="UER00182"/>
</dbReference>
<dbReference type="GO" id="GO:0016208">
    <property type="term" value="F:AMP binding"/>
    <property type="evidence" value="ECO:0007669"/>
    <property type="project" value="TreeGrafter"/>
</dbReference>
<feature type="binding site" evidence="14">
    <location>
        <position position="245"/>
    </location>
    <ligand>
        <name>substrate</name>
        <note>ligand shared between dimeric partners</note>
    </ligand>
</feature>
<sequence>MQRIAVMTSGGDSPGMNAAIRAVVRYALHHGIEVMGIQRGFFGLVNDDLIALGPREVGGKIQEGGTFLRSARLPEFKQTEVQQRALEVLARRRIGGLVVIGGDGSLAGATALHQQGFPVVGIPASIDNDIVGTDATIGMDTALNTILEAVDRLRDTASSHGRIFIVEAMGRHCGYLALMAGYTGGAEVIHIPELPLELEEILATVEQAWIREKAHVIVMVAEGAAHSFSEIAAYIEEKHKGFECRVTQLGHVQRGGRPTHFDRLLASRLGVKAVECLRAGQTGTMVGLQGTQLVAVPLADVVGHNKQAPAEEYQIIRILAQ</sequence>
<dbReference type="InterPro" id="IPR000023">
    <property type="entry name" value="Phosphofructokinase_dom"/>
</dbReference>
<feature type="binding site" description="in other chain" evidence="14">
    <location>
        <position position="211"/>
    </location>
    <ligand>
        <name>ADP</name>
        <dbReference type="ChEBI" id="CHEBI:456216"/>
        <note>allosteric activator; ligand shared between dimeric partners</note>
    </ligand>
</feature>
<keyword evidence="12 14" id="KW-0324">Glycolysis</keyword>
<proteinExistence type="inferred from homology"/>
<comment type="activity regulation">
    <text evidence="14">Allosterically activated by ADP and other diphosphonucleosides, and allosterically inhibited by phosphoenolpyruvate.</text>
</comment>
<evidence type="ECO:0000313" key="16">
    <source>
        <dbReference type="EMBL" id="TFZ82766.1"/>
    </source>
</evidence>
<feature type="binding site" evidence="14">
    <location>
        <begin position="102"/>
        <end position="105"/>
    </location>
    <ligand>
        <name>ATP</name>
        <dbReference type="ChEBI" id="CHEBI:30616"/>
    </ligand>
</feature>
<evidence type="ECO:0000256" key="10">
    <source>
        <dbReference type="ARBA" id="ARBA00022840"/>
    </source>
</evidence>
<dbReference type="NCBIfam" id="TIGR02482">
    <property type="entry name" value="PFKA_ATP"/>
    <property type="match status" value="1"/>
</dbReference>
<dbReference type="NCBIfam" id="NF002872">
    <property type="entry name" value="PRK03202.1"/>
    <property type="match status" value="1"/>
</dbReference>
<dbReference type="GO" id="GO:0030388">
    <property type="term" value="P:fructose 1,6-bisphosphate metabolic process"/>
    <property type="evidence" value="ECO:0007669"/>
    <property type="project" value="TreeGrafter"/>
</dbReference>
<feature type="binding site" evidence="14">
    <location>
        <position position="11"/>
    </location>
    <ligand>
        <name>ATP</name>
        <dbReference type="ChEBI" id="CHEBI:30616"/>
    </ligand>
</feature>
<keyword evidence="4 14" id="KW-0963">Cytoplasm</keyword>
<evidence type="ECO:0000256" key="6">
    <source>
        <dbReference type="ARBA" id="ARBA00022679"/>
    </source>
</evidence>
<dbReference type="OrthoDB" id="9802503at2"/>
<dbReference type="Gene3D" id="3.40.50.460">
    <property type="entry name" value="Phosphofructokinase domain"/>
    <property type="match status" value="1"/>
</dbReference>
<dbReference type="PANTHER" id="PTHR13697">
    <property type="entry name" value="PHOSPHOFRUCTOKINASE"/>
    <property type="match status" value="1"/>
</dbReference>
<comment type="cofactor">
    <cofactor evidence="1 14">
        <name>Mg(2+)</name>
        <dbReference type="ChEBI" id="CHEBI:18420"/>
    </cofactor>
</comment>
<dbReference type="FunFam" id="3.40.50.460:FF:000002">
    <property type="entry name" value="ATP-dependent 6-phosphofructokinase"/>
    <property type="match status" value="1"/>
</dbReference>
<dbReference type="GO" id="GO:0046872">
    <property type="term" value="F:metal ion binding"/>
    <property type="evidence" value="ECO:0007669"/>
    <property type="project" value="UniProtKB-KW"/>
</dbReference>
<evidence type="ECO:0000256" key="3">
    <source>
        <dbReference type="ARBA" id="ARBA00004679"/>
    </source>
</evidence>
<evidence type="ECO:0000259" key="15">
    <source>
        <dbReference type="Pfam" id="PF00365"/>
    </source>
</evidence>
<keyword evidence="10 14" id="KW-0067">ATP-binding</keyword>
<dbReference type="HAMAP" id="MF_00339">
    <property type="entry name" value="Phosphofructokinase_I_B1"/>
    <property type="match status" value="1"/>
</dbReference>
<dbReference type="FunFam" id="3.40.50.450:FF:000001">
    <property type="entry name" value="ATP-dependent 6-phosphofructokinase"/>
    <property type="match status" value="1"/>
</dbReference>
<dbReference type="PANTHER" id="PTHR13697:SF4">
    <property type="entry name" value="ATP-DEPENDENT 6-PHOSPHOFRUCTOKINASE"/>
    <property type="match status" value="1"/>
</dbReference>
<evidence type="ECO:0000256" key="1">
    <source>
        <dbReference type="ARBA" id="ARBA00001946"/>
    </source>
</evidence>
<comment type="function">
    <text evidence="14">Catalyzes the phosphorylation of D-fructose 6-phosphate to fructose 1,6-bisphosphate by ATP, the first committing step of glycolysis.</text>
</comment>
<dbReference type="GO" id="GO:0005945">
    <property type="term" value="C:6-phosphofructokinase complex"/>
    <property type="evidence" value="ECO:0007669"/>
    <property type="project" value="TreeGrafter"/>
</dbReference>
<evidence type="ECO:0000256" key="7">
    <source>
        <dbReference type="ARBA" id="ARBA00022723"/>
    </source>
</evidence>
<evidence type="ECO:0000313" key="17">
    <source>
        <dbReference type="Proteomes" id="UP000297890"/>
    </source>
</evidence>
<feature type="binding site" evidence="14">
    <location>
        <position position="162"/>
    </location>
    <ligand>
        <name>substrate</name>
        <note>ligand shared between dimeric partners</note>
    </ligand>
</feature>
<evidence type="ECO:0000256" key="8">
    <source>
        <dbReference type="ARBA" id="ARBA00022741"/>
    </source>
</evidence>
<evidence type="ECO:0000256" key="13">
    <source>
        <dbReference type="ARBA" id="ARBA00048070"/>
    </source>
</evidence>
<dbReference type="GO" id="GO:0003872">
    <property type="term" value="F:6-phosphofructokinase activity"/>
    <property type="evidence" value="ECO:0007669"/>
    <property type="project" value="UniProtKB-UniRule"/>
</dbReference>
<evidence type="ECO:0000256" key="14">
    <source>
        <dbReference type="HAMAP-Rule" id="MF_00339"/>
    </source>
</evidence>
<evidence type="ECO:0000256" key="11">
    <source>
        <dbReference type="ARBA" id="ARBA00022842"/>
    </source>
</evidence>
<keyword evidence="8 14" id="KW-0547">Nucleotide-binding</keyword>
<feature type="binding site" evidence="14">
    <location>
        <begin position="21"/>
        <end position="25"/>
    </location>
    <ligand>
        <name>ADP</name>
        <dbReference type="ChEBI" id="CHEBI:456216"/>
        <note>allosteric activator; ligand shared between dimeric partners</note>
    </ligand>
</feature>
<dbReference type="InterPro" id="IPR012003">
    <property type="entry name" value="ATP_PFK_prok-type"/>
</dbReference>
<feature type="active site" description="Proton acceptor" evidence="14">
    <location>
        <position position="127"/>
    </location>
</feature>
<comment type="caution">
    <text evidence="14">Lacks conserved residue(s) required for the propagation of feature annotation.</text>
</comment>
<comment type="subcellular location">
    <subcellularLocation>
        <location evidence="2 14">Cytoplasm</location>
    </subcellularLocation>
</comment>
<name>A0A4Z0F8T5_9GAMM</name>
<evidence type="ECO:0000256" key="4">
    <source>
        <dbReference type="ARBA" id="ARBA00022490"/>
    </source>
</evidence>
<dbReference type="GO" id="GO:0006002">
    <property type="term" value="P:fructose 6-phosphate metabolic process"/>
    <property type="evidence" value="ECO:0007669"/>
    <property type="project" value="UniProtKB-UniRule"/>
</dbReference>
<dbReference type="Proteomes" id="UP000297890">
    <property type="component" value="Unassembled WGS sequence"/>
</dbReference>
<dbReference type="GO" id="GO:0061621">
    <property type="term" value="P:canonical glycolysis"/>
    <property type="evidence" value="ECO:0007669"/>
    <property type="project" value="TreeGrafter"/>
</dbReference>
<dbReference type="EC" id="2.7.1.11" evidence="14"/>
<dbReference type="InterPro" id="IPR022953">
    <property type="entry name" value="ATP_PFK"/>
</dbReference>
<feature type="domain" description="Phosphofructokinase" evidence="15">
    <location>
        <begin position="3"/>
        <end position="277"/>
    </location>
</feature>
<dbReference type="AlphaFoldDB" id="A0A4Z0F8T5"/>
<keyword evidence="11 14" id="KW-0460">Magnesium</keyword>
<feature type="binding site" description="in other chain" evidence="14">
    <location>
        <begin position="185"/>
        <end position="187"/>
    </location>
    <ligand>
        <name>ADP</name>
        <dbReference type="ChEBI" id="CHEBI:456216"/>
        <note>allosteric activator; ligand shared between dimeric partners</note>
    </ligand>
</feature>
<keyword evidence="17" id="KW-1185">Reference proteome</keyword>
<protein>
    <recommendedName>
        <fullName evidence="14">ATP-dependent 6-phosphofructokinase</fullName>
        <shortName evidence="14">ATP-PFK</shortName>
        <shortName evidence="14">Phosphofructokinase</shortName>
        <ecNumber evidence="14">2.7.1.11</ecNumber>
    </recommendedName>
    <alternativeName>
        <fullName evidence="14">Phosphohexokinase</fullName>
    </alternativeName>
</protein>
<feature type="binding site" description="in other chain" evidence="14">
    <location>
        <begin position="125"/>
        <end position="127"/>
    </location>
    <ligand>
        <name>substrate</name>
        <note>ligand shared between dimeric partners</note>
    </ligand>
</feature>
<organism evidence="16 17">
    <name type="scientific">Candidatus Macondimonas diazotrophica</name>
    <dbReference type="NCBI Taxonomy" id="2305248"/>
    <lineage>
        <taxon>Bacteria</taxon>
        <taxon>Pseudomonadati</taxon>
        <taxon>Pseudomonadota</taxon>
        <taxon>Gammaproteobacteria</taxon>
        <taxon>Chromatiales</taxon>
        <taxon>Ectothiorhodospiraceae</taxon>
        <taxon>Candidatus Macondimonas</taxon>
    </lineage>
</organism>
<feature type="binding site" description="in other chain" evidence="14">
    <location>
        <position position="154"/>
    </location>
    <ligand>
        <name>ADP</name>
        <dbReference type="ChEBI" id="CHEBI:456216"/>
        <note>allosteric activator; ligand shared between dimeric partners</note>
    </ligand>
</feature>
<dbReference type="Pfam" id="PF00365">
    <property type="entry name" value="PFK"/>
    <property type="match status" value="1"/>
</dbReference>
<feature type="binding site" description="in other chain" evidence="14">
    <location>
        <position position="222"/>
    </location>
    <ligand>
        <name>substrate</name>
        <note>ligand shared between dimeric partners</note>
    </ligand>
</feature>
<keyword evidence="6 14" id="KW-0808">Transferase</keyword>
<dbReference type="SUPFAM" id="SSF53784">
    <property type="entry name" value="Phosphofructokinase"/>
    <property type="match status" value="1"/>
</dbReference>
<evidence type="ECO:0000256" key="5">
    <source>
        <dbReference type="ARBA" id="ARBA00022533"/>
    </source>
</evidence>
<keyword evidence="5 14" id="KW-0021">Allosteric enzyme</keyword>
<evidence type="ECO:0000256" key="12">
    <source>
        <dbReference type="ARBA" id="ARBA00023152"/>
    </source>
</evidence>
<accession>A0A4Z0F8T5</accession>
<dbReference type="EMBL" id="SRIO01000007">
    <property type="protein sequence ID" value="TFZ82766.1"/>
    <property type="molecule type" value="Genomic_DNA"/>
</dbReference>
<evidence type="ECO:0000256" key="9">
    <source>
        <dbReference type="ARBA" id="ARBA00022777"/>
    </source>
</evidence>
<dbReference type="GO" id="GO:0042802">
    <property type="term" value="F:identical protein binding"/>
    <property type="evidence" value="ECO:0007669"/>
    <property type="project" value="TreeGrafter"/>
</dbReference>
<dbReference type="InterPro" id="IPR015912">
    <property type="entry name" value="Phosphofructokinase_CS"/>
</dbReference>
<feature type="binding site" description="in other chain" evidence="14">
    <location>
        <begin position="251"/>
        <end position="254"/>
    </location>
    <ligand>
        <name>substrate</name>
        <note>ligand shared between dimeric partners</note>
    </ligand>
</feature>
<dbReference type="InterPro" id="IPR012828">
    <property type="entry name" value="PFKA_ATP_prok"/>
</dbReference>
<keyword evidence="9 14" id="KW-0418">Kinase</keyword>
<comment type="subunit">
    <text evidence="14">Homotetramer.</text>
</comment>
<dbReference type="Gene3D" id="3.40.50.450">
    <property type="match status" value="1"/>
</dbReference>
<reference evidence="16 17" key="1">
    <citation type="journal article" date="2019" name="ISME J.">
        <title>Candidatus Macondimonas diazotrophica, a novel gammaproteobacterial genus dominating crude-oil-contaminated coastal sediments.</title>
        <authorList>
            <person name="Karthikeyan S."/>
            <person name="Konstantinidis K."/>
        </authorList>
    </citation>
    <scope>NUCLEOTIDE SEQUENCE [LARGE SCALE GENOMIC DNA]</scope>
    <source>
        <strain evidence="16 17">KTK01</strain>
    </source>
</reference>
<comment type="caution">
    <text evidence="16">The sequence shown here is derived from an EMBL/GenBank/DDBJ whole genome shotgun (WGS) entry which is preliminary data.</text>
</comment>
<feature type="binding site" evidence="14">
    <location>
        <begin position="72"/>
        <end position="73"/>
    </location>
    <ligand>
        <name>ATP</name>
        <dbReference type="ChEBI" id="CHEBI:30616"/>
    </ligand>
</feature>
<dbReference type="PIRSF" id="PIRSF000532">
    <property type="entry name" value="ATP_PFK_prok"/>
    <property type="match status" value="1"/>
</dbReference>
<feature type="binding site" evidence="14">
    <location>
        <position position="103"/>
    </location>
    <ligand>
        <name>Mg(2+)</name>
        <dbReference type="ChEBI" id="CHEBI:18420"/>
        <note>catalytic</note>
    </ligand>
</feature>
<keyword evidence="7 14" id="KW-0479">Metal-binding</keyword>
<dbReference type="PRINTS" id="PR00476">
    <property type="entry name" value="PHFRCTKINASE"/>
</dbReference>
<feature type="binding site" description="in other chain" evidence="14">
    <location>
        <begin position="169"/>
        <end position="171"/>
    </location>
    <ligand>
        <name>substrate</name>
        <note>ligand shared between dimeric partners</note>
    </ligand>
</feature>
<feature type="binding site" description="in other chain" evidence="14">
    <location>
        <begin position="213"/>
        <end position="215"/>
    </location>
    <ligand>
        <name>ADP</name>
        <dbReference type="ChEBI" id="CHEBI:456216"/>
        <note>allosteric activator; ligand shared between dimeric partners</note>
    </ligand>
</feature>
<comment type="catalytic activity">
    <reaction evidence="13 14">
        <text>beta-D-fructose 6-phosphate + ATP = beta-D-fructose 1,6-bisphosphate + ADP + H(+)</text>
        <dbReference type="Rhea" id="RHEA:16109"/>
        <dbReference type="ChEBI" id="CHEBI:15378"/>
        <dbReference type="ChEBI" id="CHEBI:30616"/>
        <dbReference type="ChEBI" id="CHEBI:32966"/>
        <dbReference type="ChEBI" id="CHEBI:57634"/>
        <dbReference type="ChEBI" id="CHEBI:456216"/>
        <dbReference type="EC" id="2.7.1.11"/>
    </reaction>
</comment>
<dbReference type="GO" id="GO:0048029">
    <property type="term" value="F:monosaccharide binding"/>
    <property type="evidence" value="ECO:0007669"/>
    <property type="project" value="TreeGrafter"/>
</dbReference>
<evidence type="ECO:0000256" key="2">
    <source>
        <dbReference type="ARBA" id="ARBA00004496"/>
    </source>
</evidence>
<gene>
    <name evidence="14 16" type="primary">pfkA</name>
    <name evidence="16" type="ORF">E4680_07010</name>
</gene>
<comment type="pathway">
    <text evidence="3 14">Carbohydrate degradation; glycolysis; D-glyceraldehyde 3-phosphate and glycerone phosphate from D-glucose: step 3/4.</text>
</comment>
<dbReference type="GO" id="GO:0070095">
    <property type="term" value="F:fructose-6-phosphate binding"/>
    <property type="evidence" value="ECO:0007669"/>
    <property type="project" value="TreeGrafter"/>
</dbReference>
<dbReference type="PROSITE" id="PS00433">
    <property type="entry name" value="PHOSPHOFRUCTOKINASE"/>
    <property type="match status" value="1"/>
</dbReference>
<comment type="similarity">
    <text evidence="14">Belongs to the phosphofructokinase type A (PFKA) family. ATP-dependent PFK group I subfamily. Prokaryotic clade 'B1' sub-subfamily.</text>
</comment>
<dbReference type="GO" id="GO:0005524">
    <property type="term" value="F:ATP binding"/>
    <property type="evidence" value="ECO:0007669"/>
    <property type="project" value="UniProtKB-UniRule"/>
</dbReference>
<dbReference type="InterPro" id="IPR035966">
    <property type="entry name" value="PKF_sf"/>
</dbReference>